<organism evidence="2 3">
    <name type="scientific">Sinomicrobium pectinilyticum</name>
    <dbReference type="NCBI Taxonomy" id="1084421"/>
    <lineage>
        <taxon>Bacteria</taxon>
        <taxon>Pseudomonadati</taxon>
        <taxon>Bacteroidota</taxon>
        <taxon>Flavobacteriia</taxon>
        <taxon>Flavobacteriales</taxon>
        <taxon>Flavobacteriaceae</taxon>
        <taxon>Sinomicrobium</taxon>
    </lineage>
</organism>
<protein>
    <submittedName>
        <fullName evidence="2">Uracil phosphoribosyltransferase</fullName>
    </submittedName>
</protein>
<reference evidence="2 3" key="1">
    <citation type="submission" date="2018-10" db="EMBL/GenBank/DDBJ databases">
        <title>Sinomicrobium pectinilyticum sp. nov., a pectinase-producing bacterium isolated from alkaline and saline soil, and emended description of the genus Sinomicrobium.</title>
        <authorList>
            <person name="Cheng B."/>
            <person name="Li C."/>
            <person name="Lai Q."/>
            <person name="Du M."/>
            <person name="Shao Z."/>
            <person name="Xu P."/>
            <person name="Yang C."/>
        </authorList>
    </citation>
    <scope>NUCLEOTIDE SEQUENCE [LARGE SCALE GENOMIC DNA]</scope>
    <source>
        <strain evidence="2 3">5DNS001</strain>
    </source>
</reference>
<dbReference type="OrthoDB" id="1467828at2"/>
<sequence length="76" mass="9229">MKDFFEGIQYLFENVLFLPLHWLRELELENWWAANTLNWIFIIICMAALLYWIMQLKKYNDAGEESNEITAHSFLK</sequence>
<keyword evidence="2" id="KW-0328">Glycosyltransferase</keyword>
<dbReference type="EMBL" id="RJTM01000104">
    <property type="protein sequence ID" value="RNL83552.1"/>
    <property type="molecule type" value="Genomic_DNA"/>
</dbReference>
<gene>
    <name evidence="2" type="ORF">ED312_15000</name>
</gene>
<keyword evidence="1" id="KW-0472">Membrane</keyword>
<keyword evidence="1" id="KW-0812">Transmembrane</keyword>
<dbReference type="Proteomes" id="UP000267469">
    <property type="component" value="Unassembled WGS sequence"/>
</dbReference>
<dbReference type="Pfam" id="PF19868">
    <property type="entry name" value="DUF6341"/>
    <property type="match status" value="1"/>
</dbReference>
<dbReference type="GO" id="GO:0016757">
    <property type="term" value="F:glycosyltransferase activity"/>
    <property type="evidence" value="ECO:0007669"/>
    <property type="project" value="UniProtKB-KW"/>
</dbReference>
<dbReference type="InterPro" id="IPR045922">
    <property type="entry name" value="DUF6341"/>
</dbReference>
<keyword evidence="1" id="KW-1133">Transmembrane helix</keyword>
<evidence type="ECO:0000313" key="2">
    <source>
        <dbReference type="EMBL" id="RNL83552.1"/>
    </source>
</evidence>
<dbReference type="RefSeq" id="WP_123216836.1">
    <property type="nucleotide sequence ID" value="NZ_RJTM01000104.1"/>
</dbReference>
<evidence type="ECO:0000256" key="1">
    <source>
        <dbReference type="SAM" id="Phobius"/>
    </source>
</evidence>
<accession>A0A3N0E6R8</accession>
<keyword evidence="3" id="KW-1185">Reference proteome</keyword>
<proteinExistence type="predicted"/>
<name>A0A3N0E6R8_SINP1</name>
<dbReference type="AlphaFoldDB" id="A0A3N0E6R8"/>
<evidence type="ECO:0000313" key="3">
    <source>
        <dbReference type="Proteomes" id="UP000267469"/>
    </source>
</evidence>
<keyword evidence="2" id="KW-0808">Transferase</keyword>
<comment type="caution">
    <text evidence="2">The sequence shown here is derived from an EMBL/GenBank/DDBJ whole genome shotgun (WGS) entry which is preliminary data.</text>
</comment>
<feature type="transmembrane region" description="Helical" evidence="1">
    <location>
        <begin position="31"/>
        <end position="53"/>
    </location>
</feature>